<protein>
    <submittedName>
        <fullName evidence="3">SET domain-containing protein</fullName>
    </submittedName>
</protein>
<dbReference type="WBParaSite" id="EgrG_002048900">
    <property type="protein sequence ID" value="EgrG_002048900"/>
    <property type="gene ID" value="EgrG_002048900"/>
</dbReference>
<accession>A0A068X1R1</accession>
<name>A0A068X1R1_ECHGR</name>
<reference evidence="3" key="3">
    <citation type="submission" date="2020-10" db="UniProtKB">
        <authorList>
            <consortium name="WormBaseParasite"/>
        </authorList>
    </citation>
    <scope>IDENTIFICATION</scope>
</reference>
<dbReference type="AlphaFoldDB" id="A0A068X1R1"/>
<proteinExistence type="predicted"/>
<dbReference type="OrthoDB" id="10540232at2759"/>
<evidence type="ECO:0000313" key="2">
    <source>
        <dbReference type="Proteomes" id="UP000492820"/>
    </source>
</evidence>
<evidence type="ECO:0000313" key="1">
    <source>
        <dbReference type="EMBL" id="CDS24723.1"/>
    </source>
</evidence>
<dbReference type="Proteomes" id="UP000492820">
    <property type="component" value="Unassembled WGS sequence"/>
</dbReference>
<evidence type="ECO:0000313" key="3">
    <source>
        <dbReference type="WBParaSite" id="EgrG_002048900"/>
    </source>
</evidence>
<reference evidence="1" key="2">
    <citation type="submission" date="2014-06" db="EMBL/GenBank/DDBJ databases">
        <authorList>
            <person name="Aslett M."/>
        </authorList>
    </citation>
    <scope>NUCLEOTIDE SEQUENCE</scope>
</reference>
<sequence length="504" mass="56372">MISEYSTTFCIRQHHIVNLARWEPKHVNWELRDFRTPTSPFDFWSGRKDSAVRQLFNRNNHSRNRNMKDSISSNEPRRCGVRRFMICLLMHRPSVFGPAERAVPWWVPPRDSTTAPTLLPTLTVMRSPPSLSLSIFYAAAIYYRNVKDSISSNEPRRCGVRRAWDRIVTERLVNPDAVMQQLHDLSPEKTAIPLWRLRPLPPISANSDVSADVAIITTTTDVAQHLDQFRTQLFLLVHRTPFFASNAPTLENCVLSPSPALPPSQNVATTAHEESVIQRKGGLPLLNGDLVERCVLYSGAAHQNPSSSVSYGDGERPITADVKSQLHLLPRQEPVSSVDCFACTAATTTIPKSPLVIYIQHAVWIEGGVEGAIANECILGPDRYVDLVPLSSVQDCQTSYLCVGAEIESFAERRGGEGRIGEEELRTDVYVAGIVSLDPKNWLWNDFYSGLCRFAQIRPKGSGSSARAGGRVAVLEDRPSFFDESVSDELSSRQPPLHLSRYLR</sequence>
<gene>
    <name evidence="1" type="ORF">EgrG_002048900</name>
</gene>
<dbReference type="EMBL" id="LK028616">
    <property type="protein sequence ID" value="CDS24723.1"/>
    <property type="molecule type" value="Genomic_DNA"/>
</dbReference>
<organism evidence="1">
    <name type="scientific">Echinococcus granulosus</name>
    <name type="common">Hydatid tapeworm</name>
    <dbReference type="NCBI Taxonomy" id="6210"/>
    <lineage>
        <taxon>Eukaryota</taxon>
        <taxon>Metazoa</taxon>
        <taxon>Spiralia</taxon>
        <taxon>Lophotrochozoa</taxon>
        <taxon>Platyhelminthes</taxon>
        <taxon>Cestoda</taxon>
        <taxon>Eucestoda</taxon>
        <taxon>Cyclophyllidea</taxon>
        <taxon>Taeniidae</taxon>
        <taxon>Echinococcus</taxon>
        <taxon>Echinococcus granulosus group</taxon>
    </lineage>
</organism>
<reference evidence="1 2" key="1">
    <citation type="journal article" date="2013" name="Nature">
        <title>The genomes of four tapeworm species reveal adaptations to parasitism.</title>
        <authorList>
            <person name="Tsai I.J."/>
            <person name="Zarowiecki M."/>
            <person name="Holroyd N."/>
            <person name="Garciarrubio A."/>
            <person name="Sanchez-Flores A."/>
            <person name="Brooks K.L."/>
            <person name="Tracey A."/>
            <person name="Bobes R.J."/>
            <person name="Fragoso G."/>
            <person name="Sciutto E."/>
            <person name="Aslett M."/>
            <person name="Beasley H."/>
            <person name="Bennett H.M."/>
            <person name="Cai J."/>
            <person name="Camicia F."/>
            <person name="Clark R."/>
            <person name="Cucher M."/>
            <person name="De Silva N."/>
            <person name="Day T.A."/>
            <person name="Deplazes P."/>
            <person name="Estrada K."/>
            <person name="Fernandez C."/>
            <person name="Holland P.W."/>
            <person name="Hou J."/>
            <person name="Hu S."/>
            <person name="Huckvale T."/>
            <person name="Hung S.S."/>
            <person name="Kamenetzky L."/>
            <person name="Keane J.A."/>
            <person name="Kiss F."/>
            <person name="Koziol U."/>
            <person name="Lambert O."/>
            <person name="Liu K."/>
            <person name="Luo X."/>
            <person name="Luo Y."/>
            <person name="Macchiaroli N."/>
            <person name="Nichol S."/>
            <person name="Paps J."/>
            <person name="Parkinson J."/>
            <person name="Pouchkina-Stantcheva N."/>
            <person name="Riddiford N."/>
            <person name="Rosenzvit M."/>
            <person name="Salinas G."/>
            <person name="Wasmuth J.D."/>
            <person name="Zamanian M."/>
            <person name="Zheng Y."/>
            <person name="Cai X."/>
            <person name="Soberon X."/>
            <person name="Olson P.D."/>
            <person name="Laclette J.P."/>
            <person name="Brehm K."/>
            <person name="Berriman M."/>
            <person name="Garciarrubio A."/>
            <person name="Bobes R.J."/>
            <person name="Fragoso G."/>
            <person name="Sanchez-Flores A."/>
            <person name="Estrada K."/>
            <person name="Cevallos M.A."/>
            <person name="Morett E."/>
            <person name="Gonzalez V."/>
            <person name="Portillo T."/>
            <person name="Ochoa-Leyva A."/>
            <person name="Jose M.V."/>
            <person name="Sciutto E."/>
            <person name="Landa A."/>
            <person name="Jimenez L."/>
            <person name="Valdes V."/>
            <person name="Carrero J.C."/>
            <person name="Larralde C."/>
            <person name="Morales-Montor J."/>
            <person name="Limon-Lason J."/>
            <person name="Soberon X."/>
            <person name="Laclette J.P."/>
        </authorList>
    </citation>
    <scope>NUCLEOTIDE SEQUENCE [LARGE SCALE GENOMIC DNA]</scope>
</reference>